<protein>
    <submittedName>
        <fullName evidence="2">Uncharacterized protein</fullName>
    </submittedName>
</protein>
<gene>
    <name evidence="2" type="ORF">Cgig2_017461</name>
</gene>
<name>A0A9Q1GZG6_9CARY</name>
<organism evidence="2 3">
    <name type="scientific">Carnegiea gigantea</name>
    <dbReference type="NCBI Taxonomy" id="171969"/>
    <lineage>
        <taxon>Eukaryota</taxon>
        <taxon>Viridiplantae</taxon>
        <taxon>Streptophyta</taxon>
        <taxon>Embryophyta</taxon>
        <taxon>Tracheophyta</taxon>
        <taxon>Spermatophyta</taxon>
        <taxon>Magnoliopsida</taxon>
        <taxon>eudicotyledons</taxon>
        <taxon>Gunneridae</taxon>
        <taxon>Pentapetalae</taxon>
        <taxon>Caryophyllales</taxon>
        <taxon>Cactineae</taxon>
        <taxon>Cactaceae</taxon>
        <taxon>Cactoideae</taxon>
        <taxon>Echinocereeae</taxon>
        <taxon>Carnegiea</taxon>
    </lineage>
</organism>
<sequence>MPQVTCDLFLASSICLLRRAMSPPIRTIPRCLIATAREGERLPKLTEADDRRKRTEIVLLGPTPIIVTVKAMDGREVHYGLDAICNALPTNRLVRGAGAELDASRGSANLHGLSHEIRDPPPRSELLSSGVKQKALLGQPEKPSFRAPYKFSQPSKGLESSKKPRTEPSPLLVAEVLVIHAAASAKPERPCPEAADSVEQVLLEEERSDCTVQLGREMEAKRKVKIRTKTLGALNVRIFIVVTAFSCPSSVAFGVRAQGLAIQRHGFLIF</sequence>
<dbReference type="AlphaFoldDB" id="A0A9Q1GZG6"/>
<dbReference type="EMBL" id="JAKOGI010001069">
    <property type="protein sequence ID" value="KAJ8427974.1"/>
    <property type="molecule type" value="Genomic_DNA"/>
</dbReference>
<feature type="region of interest" description="Disordered" evidence="1">
    <location>
        <begin position="137"/>
        <end position="166"/>
    </location>
</feature>
<comment type="caution">
    <text evidence="2">The sequence shown here is derived from an EMBL/GenBank/DDBJ whole genome shotgun (WGS) entry which is preliminary data.</text>
</comment>
<keyword evidence="3" id="KW-1185">Reference proteome</keyword>
<evidence type="ECO:0000256" key="1">
    <source>
        <dbReference type="SAM" id="MobiDB-lite"/>
    </source>
</evidence>
<evidence type="ECO:0000313" key="2">
    <source>
        <dbReference type="EMBL" id="KAJ8427974.1"/>
    </source>
</evidence>
<reference evidence="2" key="1">
    <citation type="submission" date="2022-04" db="EMBL/GenBank/DDBJ databases">
        <title>Carnegiea gigantea Genome sequencing and assembly v2.</title>
        <authorList>
            <person name="Copetti D."/>
            <person name="Sanderson M.J."/>
            <person name="Burquez A."/>
            <person name="Wojciechowski M.F."/>
        </authorList>
    </citation>
    <scope>NUCLEOTIDE SEQUENCE</scope>
    <source>
        <strain evidence="2">SGP5-SGP5p</strain>
        <tissue evidence="2">Aerial part</tissue>
    </source>
</reference>
<proteinExistence type="predicted"/>
<dbReference type="Proteomes" id="UP001153076">
    <property type="component" value="Unassembled WGS sequence"/>
</dbReference>
<accession>A0A9Q1GZG6</accession>
<evidence type="ECO:0000313" key="3">
    <source>
        <dbReference type="Proteomes" id="UP001153076"/>
    </source>
</evidence>